<dbReference type="InterPro" id="IPR054414">
    <property type="entry name" value="Ccdc124/Oxs1_C"/>
</dbReference>
<dbReference type="PANTHER" id="PTHR21680:SF0">
    <property type="entry name" value="COILED-COIL DOMAIN-CONTAINING PROTEIN 124"/>
    <property type="match status" value="1"/>
</dbReference>
<sequence length="207" mass="24145">MPKKMGENTKAVEARERKLQAKKALNEKIAKEKEDALWQDDDKNLAKKKQRKEEEERKRAEQLKKKQEAKLLLEQEMSSIKTTGKPSIQKITRAQIQKEVETRNKNIEAINKPAKPKNELLEENLNRVDLESTVATNVDEAIAALSFKDDAVDKHPEKRMKAAFKAFEEENMTRIKLENPTLKLSQWKQLLFKEWTRSPQNPMNKPQ</sequence>
<dbReference type="Pfam" id="PF06244">
    <property type="entry name" value="Ccdc124"/>
    <property type="match status" value="1"/>
</dbReference>
<dbReference type="GeneID" id="129809849"/>
<dbReference type="OrthoDB" id="76412at2759"/>
<keyword evidence="3" id="KW-0175">Coiled coil</keyword>
<comment type="subcellular location">
    <subcellularLocation>
        <location evidence="1">Midbody</location>
    </subcellularLocation>
</comment>
<dbReference type="GO" id="GO:0003713">
    <property type="term" value="F:transcription coactivator activity"/>
    <property type="evidence" value="ECO:0007669"/>
    <property type="project" value="TreeGrafter"/>
</dbReference>
<accession>A0A1B0D4R3</accession>
<dbReference type="KEGG" id="ppap:129809849"/>
<dbReference type="EMBL" id="AJVK01011582">
    <property type="status" value="NOT_ANNOTATED_CDS"/>
    <property type="molecule type" value="Genomic_DNA"/>
</dbReference>
<evidence type="ECO:0000256" key="3">
    <source>
        <dbReference type="ARBA" id="ARBA00023054"/>
    </source>
</evidence>
<keyword evidence="6" id="KW-1185">Reference proteome</keyword>
<feature type="domain" description="Coiled-coil" evidence="4">
    <location>
        <begin position="124"/>
        <end position="205"/>
    </location>
</feature>
<dbReference type="VEuPathDB" id="VectorBase:PPAI002471"/>
<dbReference type="VEuPathDB" id="VectorBase:PPAPM1_005236"/>
<reference evidence="5" key="1">
    <citation type="submission" date="2022-08" db="UniProtKB">
        <authorList>
            <consortium name="EnsemblMetazoa"/>
        </authorList>
    </citation>
    <scope>IDENTIFICATION</scope>
    <source>
        <strain evidence="5">Israel</strain>
    </source>
</reference>
<evidence type="ECO:0000256" key="1">
    <source>
        <dbReference type="ARBA" id="ARBA00004214"/>
    </source>
</evidence>
<evidence type="ECO:0000259" key="4">
    <source>
        <dbReference type="Pfam" id="PF06244"/>
    </source>
</evidence>
<dbReference type="AlphaFoldDB" id="A0A1B0D4R3"/>
<organism evidence="5 6">
    <name type="scientific">Phlebotomus papatasi</name>
    <name type="common">Sandfly</name>
    <dbReference type="NCBI Taxonomy" id="29031"/>
    <lineage>
        <taxon>Eukaryota</taxon>
        <taxon>Metazoa</taxon>
        <taxon>Ecdysozoa</taxon>
        <taxon>Arthropoda</taxon>
        <taxon>Hexapoda</taxon>
        <taxon>Insecta</taxon>
        <taxon>Pterygota</taxon>
        <taxon>Neoptera</taxon>
        <taxon>Endopterygota</taxon>
        <taxon>Diptera</taxon>
        <taxon>Nematocera</taxon>
        <taxon>Psychodoidea</taxon>
        <taxon>Psychodidae</taxon>
        <taxon>Phlebotomus</taxon>
        <taxon>Phlebotomus</taxon>
    </lineage>
</organism>
<dbReference type="EnsemblMetazoa" id="PPAI002471-RA">
    <property type="protein sequence ID" value="PPAI002471-PA"/>
    <property type="gene ID" value="PPAI002471"/>
</dbReference>
<dbReference type="GO" id="GO:0006366">
    <property type="term" value="P:transcription by RNA polymerase II"/>
    <property type="evidence" value="ECO:0007669"/>
    <property type="project" value="TreeGrafter"/>
</dbReference>
<dbReference type="RefSeq" id="XP_055715951.1">
    <property type="nucleotide sequence ID" value="XM_055859976.1"/>
</dbReference>
<dbReference type="InterPro" id="IPR010422">
    <property type="entry name" value="Ccdc124/Oxs1"/>
</dbReference>
<evidence type="ECO:0000313" key="6">
    <source>
        <dbReference type="Proteomes" id="UP000092462"/>
    </source>
</evidence>
<dbReference type="PANTHER" id="PTHR21680">
    <property type="entry name" value="COILED-COIL DOMAIN-CONTAINING PROTEIN 124"/>
    <property type="match status" value="1"/>
</dbReference>
<dbReference type="Proteomes" id="UP000092462">
    <property type="component" value="Unassembled WGS sequence"/>
</dbReference>
<dbReference type="GO" id="GO:0005634">
    <property type="term" value="C:nucleus"/>
    <property type="evidence" value="ECO:0007669"/>
    <property type="project" value="TreeGrafter"/>
</dbReference>
<comment type="similarity">
    <text evidence="2">Belongs to the CCDC124 family.</text>
</comment>
<evidence type="ECO:0000313" key="5">
    <source>
        <dbReference type="EnsemblMetazoa" id="PPAI002471-PA"/>
    </source>
</evidence>
<evidence type="ECO:0000256" key="2">
    <source>
        <dbReference type="ARBA" id="ARBA00008296"/>
    </source>
</evidence>
<name>A0A1B0D4R3_PHLPP</name>
<protein>
    <recommendedName>
        <fullName evidence="4">Coiled-coil domain-containing protein</fullName>
    </recommendedName>
</protein>
<proteinExistence type="inferred from homology"/>
<dbReference type="GO" id="GO:0030496">
    <property type="term" value="C:midbody"/>
    <property type="evidence" value="ECO:0007669"/>
    <property type="project" value="UniProtKB-SubCell"/>
</dbReference>